<dbReference type="InterPro" id="IPR041679">
    <property type="entry name" value="DNA2/NAM7-like_C"/>
</dbReference>
<dbReference type="InterPro" id="IPR049468">
    <property type="entry name" value="Restrct_endonuc-II-like_dom"/>
</dbReference>
<evidence type="ECO:0000259" key="3">
    <source>
        <dbReference type="Pfam" id="PF13086"/>
    </source>
</evidence>
<feature type="region of interest" description="Disordered" evidence="2">
    <location>
        <begin position="347"/>
        <end position="386"/>
    </location>
</feature>
<feature type="domain" description="DNA2/NAM7 helicase helicase" evidence="3">
    <location>
        <begin position="385"/>
        <end position="536"/>
    </location>
</feature>
<dbReference type="EMBL" id="DRSQ01000136">
    <property type="protein sequence ID" value="HHE32294.1"/>
    <property type="molecule type" value="Genomic_DNA"/>
</dbReference>
<protein>
    <submittedName>
        <fullName evidence="6">DUF559 domain-containing protein</fullName>
    </submittedName>
</protein>
<evidence type="ECO:0000256" key="2">
    <source>
        <dbReference type="SAM" id="MobiDB-lite"/>
    </source>
</evidence>
<dbReference type="PANTHER" id="PTHR10887">
    <property type="entry name" value="DNA2/NAM7 HELICASE FAMILY"/>
    <property type="match status" value="1"/>
</dbReference>
<dbReference type="Pfam" id="PF18741">
    <property type="entry name" value="MTES_1575"/>
    <property type="match status" value="1"/>
</dbReference>
<proteinExistence type="predicted"/>
<feature type="region of interest" description="Disordered" evidence="2">
    <location>
        <begin position="1496"/>
        <end position="1535"/>
    </location>
</feature>
<dbReference type="InterPro" id="IPR047187">
    <property type="entry name" value="SF1_C_Upf1"/>
</dbReference>
<feature type="coiled-coil region" evidence="1">
    <location>
        <begin position="605"/>
        <end position="632"/>
    </location>
</feature>
<evidence type="ECO:0000259" key="5">
    <source>
        <dbReference type="Pfam" id="PF18741"/>
    </source>
</evidence>
<dbReference type="InterPro" id="IPR045055">
    <property type="entry name" value="DNA2/NAM7-like"/>
</dbReference>
<dbReference type="SUPFAM" id="SSF52540">
    <property type="entry name" value="P-loop containing nucleoside triphosphate hydrolases"/>
    <property type="match status" value="2"/>
</dbReference>
<dbReference type="Pfam" id="PF13086">
    <property type="entry name" value="AAA_11"/>
    <property type="match status" value="1"/>
</dbReference>
<gene>
    <name evidence="6" type="ORF">ENL07_06625</name>
</gene>
<feature type="coiled-coil region" evidence="1">
    <location>
        <begin position="478"/>
        <end position="519"/>
    </location>
</feature>
<accession>A0A7C5DKT4</accession>
<dbReference type="Pfam" id="PF13087">
    <property type="entry name" value="AAA_12"/>
    <property type="match status" value="1"/>
</dbReference>
<dbReference type="SUPFAM" id="SSF52980">
    <property type="entry name" value="Restriction endonuclease-like"/>
    <property type="match status" value="1"/>
</dbReference>
<dbReference type="InterPro" id="IPR041677">
    <property type="entry name" value="DNA2/NAM7_AAA_11"/>
</dbReference>
<dbReference type="InterPro" id="IPR027417">
    <property type="entry name" value="P-loop_NTPase"/>
</dbReference>
<name>A0A7C5DKT4_9CHLB</name>
<dbReference type="Gene3D" id="3.40.960.10">
    <property type="entry name" value="VSR Endonuclease"/>
    <property type="match status" value="1"/>
</dbReference>
<dbReference type="CDD" id="cd18808">
    <property type="entry name" value="SF1_C_Upf1"/>
    <property type="match status" value="1"/>
</dbReference>
<feature type="domain" description="Restriction endonuclease type II-like" evidence="5">
    <location>
        <begin position="1388"/>
        <end position="1480"/>
    </location>
</feature>
<sequence>METRDVLNNQQVHSPETQKVTRLVDYLLRLATLRTKLIPDIEAYERVLWISNVPHERECFTQAWGRDEEHEQDEWLEVQNRREPELPTVPAQCKGWVSLSSLRNKSALPELLPEITQQIPNPDWVDESDQPETIPYTERLEERPEIQRAWDRYVEDKWLPWTEEHNLWEEVHKVYSALFAIHQEQLRLGEEYELVLGQGLLVWQTPTGQRVRRHLIVADAILEFEARLGKFTVRPHTEGAKLRPELDMLDIEEQPAYAEETAKAALGAAEDDPWEKGCVEGVLQALVHSIDSQGDYDDSVEAKKNRASVKPIVEYAPALILRKRSAKGLTETLKRIKERIEHGEDIPGEFADLAEIGPKDGREPSDDPEEGSAAFDGEIFFPKPSNDEQRRIVDKMRAASGVLVQGPPGTGKSHTIANLICHLLATGQRTLITAKTPRALQVLEGLVPDELRPLCINLLGSGLEERRSLESSVGGILRKNEEWNDDRAKRERTELEERLRKFREEKAKVNRRLRDIRESETHTQSIAEGAYRGTVARIAEAVNRDRADYRWFTDSVPLDKTCQIDIIDLRNVLVALRLFTPEKRRELGLAWPEAMSSSERFANLVKNEKNAIEEEQKSAHDADERLADLLAENNPLTIEKIRDALSTFRDTQSRLRVAPHSWMNEALRDVLGNNSFLWHELLRVTRDVIASIEELVTTADETRIELSDTIDIKSLHEDARKLKEHMESGGKLGWGMLRPKLVKELLYVIKDVKISGRPCSAVEHFSTLADALHVRIECEKAWGFWKGRSEKVEGPYALQLTVLKSLRDTLESALTLEGLIAECRKAISHCSVLSEPVWADESQIEKIIASCRLGLIRIRKLLAAEEIQDIEGPISLIAAGSGVHPVTNDLLTAIRSCDMDKFSRCVNTVQNMEEQRRSLQKLDEYLLKLRGLLPQLTTSLEQTCNEPYWEERIPRIGNAWHWAQARYWIEDYLRQEDDPALAKRAKQIEDEISSIIAKLASLHAWSFCFSRLKEDHRRHMEAWQQSMRRLGKGTGKHAPRHRREAQGHLNECREAVPAWVMPLHRVWDTVYPAPGMFDVIIVDEASQCGVEALPLFYLGKKILIVGDDKQISPDAVGLPRNSVHRLMEEFLHDFHFKSSFDIESSLFDHGKLRYGTRRITLREHFRCMPEIIRFSNDLCYSDTPLIPLRQYGPNRLPPLEHVFVGGGHREGSNNRTINRPEAESIVNRIAEMCDDSRYDDKTMGVVVLQGEAQAALIENQLLERLGADEMERRRLVCGNPYSFQGDERDIMFLSLVAASNERIGPLTKAADERRFNVAASRARDMMVLFHSVTSNDLSASCLRKQLLDFFENTRPQQIAGIDREELERRAAQDNRGVVKPPPPFDSWFEVDVALELLRKDFAVLAQHEVAGKRIDLVVEGGQARLAVECDGDHWHGADRYEDDMQRQRQLERCGWEFFRVRESAFYANKESALARVRQVLEEREIFAGSRSGNAFRGSDSEVNSSSQFDDDVTEDDDSAYDDEDYSSADLETDFSPSGRRAEQIAALEIQDAILSALSKCPNQSCTLHSVTSRVLKEVGVLTRGNPRLEFEKRVMRSVDSLEKRGRIEKYKAKNRRIRLINETA</sequence>
<dbReference type="Gene3D" id="3.40.50.300">
    <property type="entry name" value="P-loop containing nucleotide triphosphate hydrolases"/>
    <property type="match status" value="3"/>
</dbReference>
<dbReference type="GO" id="GO:0004386">
    <property type="term" value="F:helicase activity"/>
    <property type="evidence" value="ECO:0007669"/>
    <property type="project" value="InterPro"/>
</dbReference>
<feature type="domain" description="DNA2/NAM7 helicase-like C-terminal" evidence="4">
    <location>
        <begin position="1143"/>
        <end position="1328"/>
    </location>
</feature>
<keyword evidence="1" id="KW-0175">Coiled coil</keyword>
<reference evidence="6" key="1">
    <citation type="journal article" date="2020" name="mSystems">
        <title>Genome- and Community-Level Interaction Insights into Carbon Utilization and Element Cycling Functions of Hydrothermarchaeota in Hydrothermal Sediment.</title>
        <authorList>
            <person name="Zhou Z."/>
            <person name="Liu Y."/>
            <person name="Xu W."/>
            <person name="Pan J."/>
            <person name="Luo Z.H."/>
            <person name="Li M."/>
        </authorList>
    </citation>
    <scope>NUCLEOTIDE SEQUENCE [LARGE SCALE GENOMIC DNA]</scope>
    <source>
        <strain evidence="6">HyVt-633</strain>
    </source>
</reference>
<organism evidence="6">
    <name type="scientific">Chlorobaculum parvum</name>
    <dbReference type="NCBI Taxonomy" id="274539"/>
    <lineage>
        <taxon>Bacteria</taxon>
        <taxon>Pseudomonadati</taxon>
        <taxon>Chlorobiota</taxon>
        <taxon>Chlorobiia</taxon>
        <taxon>Chlorobiales</taxon>
        <taxon>Chlorobiaceae</taxon>
        <taxon>Chlorobaculum</taxon>
    </lineage>
</organism>
<evidence type="ECO:0000313" key="6">
    <source>
        <dbReference type="EMBL" id="HHE32294.1"/>
    </source>
</evidence>
<dbReference type="InterPro" id="IPR011335">
    <property type="entry name" value="Restrct_endonuc-II-like"/>
</dbReference>
<comment type="caution">
    <text evidence="6">The sequence shown here is derived from an EMBL/GenBank/DDBJ whole genome shotgun (WGS) entry which is preliminary data.</text>
</comment>
<feature type="compositionally biased region" description="Acidic residues" evidence="2">
    <location>
        <begin position="1508"/>
        <end position="1532"/>
    </location>
</feature>
<evidence type="ECO:0000259" key="4">
    <source>
        <dbReference type="Pfam" id="PF13087"/>
    </source>
</evidence>
<evidence type="ECO:0000256" key="1">
    <source>
        <dbReference type="SAM" id="Coils"/>
    </source>
</evidence>
<dbReference type="Proteomes" id="UP000886058">
    <property type="component" value="Unassembled WGS sequence"/>
</dbReference>